<reference evidence="1" key="1">
    <citation type="submission" date="2015-06" db="EMBL/GenBank/DDBJ databases">
        <authorList>
            <person name="Hoefler B.C."/>
            <person name="Straight P.D."/>
        </authorList>
    </citation>
    <scope>NUCLEOTIDE SEQUENCE</scope>
</reference>
<dbReference type="AlphaFoldDB" id="A0A0K8WEK4"/>
<evidence type="ECO:0000313" key="1">
    <source>
        <dbReference type="EMBL" id="JAI49603.1"/>
    </source>
</evidence>
<name>A0A0K8WEK4_BACLA</name>
<gene>
    <name evidence="1" type="ORF">c7_g3_i2</name>
</gene>
<accession>A0A0K8WEK4</accession>
<organism evidence="1">
    <name type="scientific">Bactrocera latifrons</name>
    <name type="common">Malaysian fruit fly</name>
    <name type="synonym">Chaetodacus latifrons</name>
    <dbReference type="NCBI Taxonomy" id="174628"/>
    <lineage>
        <taxon>Eukaryota</taxon>
        <taxon>Metazoa</taxon>
        <taxon>Ecdysozoa</taxon>
        <taxon>Arthropoda</taxon>
        <taxon>Hexapoda</taxon>
        <taxon>Insecta</taxon>
        <taxon>Pterygota</taxon>
        <taxon>Neoptera</taxon>
        <taxon>Endopterygota</taxon>
        <taxon>Diptera</taxon>
        <taxon>Brachycera</taxon>
        <taxon>Muscomorpha</taxon>
        <taxon>Tephritoidea</taxon>
        <taxon>Tephritidae</taxon>
        <taxon>Bactrocera</taxon>
        <taxon>Bactrocera</taxon>
    </lineage>
</organism>
<proteinExistence type="predicted"/>
<sequence length="105" mass="11267">MPICIINNLLYTDHLGCRYTSRNPVEFLGVCGLCNGSKLLRPTGIASTACRTLMSVSHGGCAKCITGHLIRCYIAARHAKRTGHPTIAAASPDFHPPIVSYTRGV</sequence>
<protein>
    <submittedName>
        <fullName evidence="1">Uncharacterized protein</fullName>
    </submittedName>
</protein>
<dbReference type="EMBL" id="GDHF01002711">
    <property type="protein sequence ID" value="JAI49603.1"/>
    <property type="molecule type" value="Transcribed_RNA"/>
</dbReference>